<comment type="function">
    <text evidence="1">Acts as a component of a SCF E3 ubiquitin ligase complexes.</text>
</comment>
<dbReference type="GO" id="GO:0009740">
    <property type="term" value="P:gibberellic acid mediated signaling pathway"/>
    <property type="evidence" value="ECO:0007669"/>
    <property type="project" value="TreeGrafter"/>
</dbReference>
<name>A0AAP0PFS2_9MAGN</name>
<comment type="subunit">
    <text evidence="1">Component of the SCF-type E3 ligase complex.</text>
</comment>
<accession>A0AAP0PFS2</accession>
<evidence type="ECO:0000259" key="2">
    <source>
        <dbReference type="Pfam" id="PF12937"/>
    </source>
</evidence>
<dbReference type="GO" id="GO:0005737">
    <property type="term" value="C:cytoplasm"/>
    <property type="evidence" value="ECO:0007669"/>
    <property type="project" value="TreeGrafter"/>
</dbReference>
<dbReference type="SUPFAM" id="SSF81383">
    <property type="entry name" value="F-box domain"/>
    <property type="match status" value="1"/>
</dbReference>
<dbReference type="GO" id="GO:0005634">
    <property type="term" value="C:nucleus"/>
    <property type="evidence" value="ECO:0007669"/>
    <property type="project" value="UniProtKB-SubCell"/>
</dbReference>
<dbReference type="GO" id="GO:0016567">
    <property type="term" value="P:protein ubiquitination"/>
    <property type="evidence" value="ECO:0007669"/>
    <property type="project" value="UniProtKB-UniRule"/>
</dbReference>
<sequence>MLSTSKCYASSDPPWDLIFHLVFPRLDPKTLARAACVSKCWHTAASSDLIWAPICLSQYPSLSSLMILPMSTTASYHRLYSLAYTSSHRHRHRPNPHHPSISLHHLAFAIDVSSSSSSSSSSSVILMTLAVDGRRLTSRDGVFHFEIDVESGGGCDEEEVRVRWSVVLKEWRGVFVVMDYVGKGMRGGGRKWFTEEVPSPPESGCTCGGGGGGGGLVGEVELVLGERRKVERVRVGLMRSVACWRYVSVDDGLSYLQRFLLPSSN</sequence>
<keyword evidence="4" id="KW-1185">Reference proteome</keyword>
<dbReference type="GO" id="GO:0031146">
    <property type="term" value="P:SCF-dependent proteasomal ubiquitin-dependent protein catabolic process"/>
    <property type="evidence" value="ECO:0007669"/>
    <property type="project" value="UniProtKB-UniRule"/>
</dbReference>
<evidence type="ECO:0000256" key="1">
    <source>
        <dbReference type="RuleBase" id="RU369085"/>
    </source>
</evidence>
<dbReference type="PANTHER" id="PTHR12874:SF16">
    <property type="entry name" value="OS01G0800800 PROTEIN"/>
    <property type="match status" value="1"/>
</dbReference>
<keyword evidence="1" id="KW-0833">Ubl conjugation pathway</keyword>
<organism evidence="3 4">
    <name type="scientific">Stephania yunnanensis</name>
    <dbReference type="NCBI Taxonomy" id="152371"/>
    <lineage>
        <taxon>Eukaryota</taxon>
        <taxon>Viridiplantae</taxon>
        <taxon>Streptophyta</taxon>
        <taxon>Embryophyta</taxon>
        <taxon>Tracheophyta</taxon>
        <taxon>Spermatophyta</taxon>
        <taxon>Magnoliopsida</taxon>
        <taxon>Ranunculales</taxon>
        <taxon>Menispermaceae</taxon>
        <taxon>Menispermoideae</taxon>
        <taxon>Cissampelideae</taxon>
        <taxon>Stephania</taxon>
    </lineage>
</organism>
<dbReference type="AlphaFoldDB" id="A0AAP0PFS2"/>
<comment type="subcellular location">
    <subcellularLocation>
        <location evidence="1">Nucleus</location>
    </subcellularLocation>
</comment>
<comment type="caution">
    <text evidence="3">The sequence shown here is derived from an EMBL/GenBank/DDBJ whole genome shotgun (WGS) entry which is preliminary data.</text>
</comment>
<dbReference type="Proteomes" id="UP001420932">
    <property type="component" value="Unassembled WGS sequence"/>
</dbReference>
<evidence type="ECO:0000313" key="4">
    <source>
        <dbReference type="Proteomes" id="UP001420932"/>
    </source>
</evidence>
<dbReference type="Gene3D" id="1.20.1280.50">
    <property type="match status" value="1"/>
</dbReference>
<feature type="domain" description="F-box" evidence="2">
    <location>
        <begin position="19"/>
        <end position="56"/>
    </location>
</feature>
<keyword evidence="1" id="KW-0539">Nucleus</keyword>
<comment type="pathway">
    <text evidence="1">Protein modification; protein ubiquitination.</text>
</comment>
<dbReference type="GO" id="GO:0019005">
    <property type="term" value="C:SCF ubiquitin ligase complex"/>
    <property type="evidence" value="ECO:0007669"/>
    <property type="project" value="UniProtKB-UniRule"/>
</dbReference>
<proteinExistence type="predicted"/>
<protein>
    <recommendedName>
        <fullName evidence="1">F-box protein</fullName>
    </recommendedName>
</protein>
<dbReference type="InterPro" id="IPR036047">
    <property type="entry name" value="F-box-like_dom_sf"/>
</dbReference>
<evidence type="ECO:0000313" key="3">
    <source>
        <dbReference type="EMBL" id="KAK9142372.1"/>
    </source>
</evidence>
<dbReference type="Pfam" id="PF12937">
    <property type="entry name" value="F-box-like"/>
    <property type="match status" value="1"/>
</dbReference>
<gene>
    <name evidence="3" type="ORF">Syun_011772</name>
</gene>
<dbReference type="InterPro" id="IPR001810">
    <property type="entry name" value="F-box_dom"/>
</dbReference>
<reference evidence="3 4" key="1">
    <citation type="submission" date="2024-01" db="EMBL/GenBank/DDBJ databases">
        <title>Genome assemblies of Stephania.</title>
        <authorList>
            <person name="Yang L."/>
        </authorList>
    </citation>
    <scope>NUCLEOTIDE SEQUENCE [LARGE SCALE GENOMIC DNA]</scope>
    <source>
        <strain evidence="3">YNDBR</strain>
        <tissue evidence="3">Leaf</tissue>
    </source>
</reference>
<dbReference type="EMBL" id="JBBNAF010000005">
    <property type="protein sequence ID" value="KAK9142372.1"/>
    <property type="molecule type" value="Genomic_DNA"/>
</dbReference>
<dbReference type="PANTHER" id="PTHR12874">
    <property type="entry name" value="F-BOX ONLY PROTEIN 48-RELATED"/>
    <property type="match status" value="1"/>
</dbReference>